<gene>
    <name evidence="5" type="ORF">DUE52_14925</name>
</gene>
<accession>A0A368JMP5</accession>
<dbReference type="Pfam" id="PF07719">
    <property type="entry name" value="TPR_2"/>
    <property type="match status" value="1"/>
</dbReference>
<name>A0A368JMP5_9BACT</name>
<evidence type="ECO:0000256" key="4">
    <source>
        <dbReference type="SAM" id="SignalP"/>
    </source>
</evidence>
<organism evidence="5 6">
    <name type="scientific">Larkinella punicea</name>
    <dbReference type="NCBI Taxonomy" id="2315727"/>
    <lineage>
        <taxon>Bacteria</taxon>
        <taxon>Pseudomonadati</taxon>
        <taxon>Bacteroidota</taxon>
        <taxon>Cytophagia</taxon>
        <taxon>Cytophagales</taxon>
        <taxon>Spirosomataceae</taxon>
        <taxon>Larkinella</taxon>
    </lineage>
</organism>
<keyword evidence="1" id="KW-0677">Repeat</keyword>
<evidence type="ECO:0000313" key="5">
    <source>
        <dbReference type="EMBL" id="RCR68772.1"/>
    </source>
</evidence>
<dbReference type="SUPFAM" id="SSF48452">
    <property type="entry name" value="TPR-like"/>
    <property type="match status" value="1"/>
</dbReference>
<reference evidence="5 6" key="1">
    <citation type="submission" date="2018-07" db="EMBL/GenBank/DDBJ databases">
        <title>Genome analysis of Larkinella rosea.</title>
        <authorList>
            <person name="Zhou Z."/>
            <person name="Wang G."/>
        </authorList>
    </citation>
    <scope>NUCLEOTIDE SEQUENCE [LARGE SCALE GENOMIC DNA]</scope>
    <source>
        <strain evidence="6">zzj9</strain>
    </source>
</reference>
<keyword evidence="4" id="KW-0732">Signal</keyword>
<protein>
    <submittedName>
        <fullName evidence="5">Tetratricopeptide repeat protein</fullName>
    </submittedName>
</protein>
<dbReference type="RefSeq" id="WP_114406822.1">
    <property type="nucleotide sequence ID" value="NZ_QOWE01000011.1"/>
</dbReference>
<dbReference type="InterPro" id="IPR013105">
    <property type="entry name" value="TPR_2"/>
</dbReference>
<evidence type="ECO:0000256" key="1">
    <source>
        <dbReference type="ARBA" id="ARBA00022737"/>
    </source>
</evidence>
<dbReference type="AlphaFoldDB" id="A0A368JMP5"/>
<evidence type="ECO:0000313" key="6">
    <source>
        <dbReference type="Proteomes" id="UP000253383"/>
    </source>
</evidence>
<sequence length="281" mass="33450">MAKSTIWCLRLLLLVFSLQAHAQTDSERKKMLRDSADRYFDKKTEHLNYMSYRLQLYADSALRIDSTYAHLWRMKGFPYLQVGDIEYTLRYYDKAVELEPQRWLAYRAFCKTVFLKDYESGLQDFLKADSDPAIPKYEMDHSFAFWKGICYLELGDYKQAKALFEESIQEQTGRLGTTKVHHLDLFYLGMAHAHLKEYDRAIDCLKNSLTKYPKFSDVFYHLANIHHQLNLDKQALDYIYWAEYYQLEGLKLNETNEIYVNFPEQIAIGDIRELMRKLTKK</sequence>
<dbReference type="PANTHER" id="PTHR44858:SF1">
    <property type="entry name" value="UDP-N-ACETYLGLUCOSAMINE--PEPTIDE N-ACETYLGLUCOSAMINYLTRANSFERASE SPINDLY-RELATED"/>
    <property type="match status" value="1"/>
</dbReference>
<dbReference type="Gene3D" id="1.25.40.10">
    <property type="entry name" value="Tetratricopeptide repeat domain"/>
    <property type="match status" value="2"/>
</dbReference>
<feature type="repeat" description="TPR" evidence="3">
    <location>
        <begin position="69"/>
        <end position="102"/>
    </location>
</feature>
<dbReference type="EMBL" id="QOWE01000011">
    <property type="protein sequence ID" value="RCR68772.1"/>
    <property type="molecule type" value="Genomic_DNA"/>
</dbReference>
<keyword evidence="2 3" id="KW-0802">TPR repeat</keyword>
<dbReference type="Pfam" id="PF13181">
    <property type="entry name" value="TPR_8"/>
    <property type="match status" value="1"/>
</dbReference>
<dbReference type="SMART" id="SM00028">
    <property type="entry name" value="TPR"/>
    <property type="match status" value="4"/>
</dbReference>
<dbReference type="Proteomes" id="UP000253383">
    <property type="component" value="Unassembled WGS sequence"/>
</dbReference>
<dbReference type="PROSITE" id="PS50005">
    <property type="entry name" value="TPR"/>
    <property type="match status" value="1"/>
</dbReference>
<dbReference type="InterPro" id="IPR019734">
    <property type="entry name" value="TPR_rpt"/>
</dbReference>
<dbReference type="OrthoDB" id="935812at2"/>
<evidence type="ECO:0000256" key="2">
    <source>
        <dbReference type="ARBA" id="ARBA00022803"/>
    </source>
</evidence>
<dbReference type="InterPro" id="IPR011990">
    <property type="entry name" value="TPR-like_helical_dom_sf"/>
</dbReference>
<keyword evidence="6" id="KW-1185">Reference proteome</keyword>
<proteinExistence type="predicted"/>
<dbReference type="InterPro" id="IPR050498">
    <property type="entry name" value="Ycf3"/>
</dbReference>
<feature type="signal peptide" evidence="4">
    <location>
        <begin position="1"/>
        <end position="22"/>
    </location>
</feature>
<dbReference type="PANTHER" id="PTHR44858">
    <property type="entry name" value="TETRATRICOPEPTIDE REPEAT PROTEIN 6"/>
    <property type="match status" value="1"/>
</dbReference>
<evidence type="ECO:0000256" key="3">
    <source>
        <dbReference type="PROSITE-ProRule" id="PRU00339"/>
    </source>
</evidence>
<comment type="caution">
    <text evidence="5">The sequence shown here is derived from an EMBL/GenBank/DDBJ whole genome shotgun (WGS) entry which is preliminary data.</text>
</comment>
<feature type="chain" id="PRO_5016795105" evidence="4">
    <location>
        <begin position="23"/>
        <end position="281"/>
    </location>
</feature>